<evidence type="ECO:0000313" key="1">
    <source>
        <dbReference type="EMBL" id="TGL48157.1"/>
    </source>
</evidence>
<name>A0A4R9JL88_9LEPT</name>
<protein>
    <recommendedName>
        <fullName evidence="3">Nuclear transport factor 2 family protein</fullName>
    </recommendedName>
</protein>
<comment type="caution">
    <text evidence="1">The sequence shown here is derived from an EMBL/GenBank/DDBJ whole genome shotgun (WGS) entry which is preliminary data.</text>
</comment>
<dbReference type="OrthoDB" id="329975at2"/>
<dbReference type="Proteomes" id="UP000297609">
    <property type="component" value="Unassembled WGS sequence"/>
</dbReference>
<dbReference type="InterPro" id="IPR032710">
    <property type="entry name" value="NTF2-like_dom_sf"/>
</dbReference>
<dbReference type="SUPFAM" id="SSF54427">
    <property type="entry name" value="NTF2-like"/>
    <property type="match status" value="1"/>
</dbReference>
<dbReference type="RefSeq" id="WP_135620808.1">
    <property type="nucleotide sequence ID" value="NZ_RQGG01000047.1"/>
</dbReference>
<sequence length="128" mass="14496">MNTNQSLVENSVKSLEDVFMAMVKNIDERNVNPLEDRFHKNYSDHVHVKGTDSVICANKESYLQSLRDGKLGGVERKVQINSSSILDHFGIVNAELRSAVMKFQTQYSFVWEGGDWKLIHALVAAEKV</sequence>
<accession>A0A4R9JL88</accession>
<dbReference type="EMBL" id="RQGG01000047">
    <property type="protein sequence ID" value="TGL48157.1"/>
    <property type="molecule type" value="Genomic_DNA"/>
</dbReference>
<gene>
    <name evidence="1" type="ORF">EHQ59_16110</name>
</gene>
<dbReference type="AlphaFoldDB" id="A0A4R9JL88"/>
<evidence type="ECO:0008006" key="3">
    <source>
        <dbReference type="Google" id="ProtNLM"/>
    </source>
</evidence>
<organism evidence="1 2">
    <name type="scientific">Leptospira kemamanensis</name>
    <dbReference type="NCBI Taxonomy" id="2484942"/>
    <lineage>
        <taxon>Bacteria</taxon>
        <taxon>Pseudomonadati</taxon>
        <taxon>Spirochaetota</taxon>
        <taxon>Spirochaetia</taxon>
        <taxon>Leptospirales</taxon>
        <taxon>Leptospiraceae</taxon>
        <taxon>Leptospira</taxon>
    </lineage>
</organism>
<proteinExistence type="predicted"/>
<keyword evidence="2" id="KW-1185">Reference proteome</keyword>
<reference evidence="1" key="1">
    <citation type="journal article" date="2019" name="PLoS Negl. Trop. Dis.">
        <title>Revisiting the worldwide diversity of Leptospira species in the environment.</title>
        <authorList>
            <person name="Vincent A.T."/>
            <person name="Schiettekatte O."/>
            <person name="Bourhy P."/>
            <person name="Veyrier F.J."/>
            <person name="Picardeau M."/>
        </authorList>
    </citation>
    <scope>NUCLEOTIDE SEQUENCE [LARGE SCALE GENOMIC DNA]</scope>
    <source>
        <strain evidence="1">201702454</strain>
    </source>
</reference>
<evidence type="ECO:0000313" key="2">
    <source>
        <dbReference type="Proteomes" id="UP000297609"/>
    </source>
</evidence>